<protein>
    <recommendedName>
        <fullName evidence="1">Glycosyl-hydrolase family 116 N-terminal domain-containing protein</fullName>
    </recommendedName>
</protein>
<sequence length="146" mass="16643">MSDATITYATFNPSSATGDDLWDSLAKTGTLSGELWGREELGIAVSSRFHLEGSASTTCNFCLAWFMPQVAFGAKTRYYKRFYTRYVGDEDGDIENLVTRAIKERDAWRSEIEKWQNPILSDDSLPEWYRSAIFNELYYVVDGSTM</sequence>
<dbReference type="EMBL" id="UYYB01106055">
    <property type="protein sequence ID" value="VDM79708.1"/>
    <property type="molecule type" value="Genomic_DNA"/>
</dbReference>
<dbReference type="InterPro" id="IPR052566">
    <property type="entry name" value="Non-lysos_glucosylceramidase"/>
</dbReference>
<evidence type="ECO:0000259" key="1">
    <source>
        <dbReference type="Pfam" id="PF12215"/>
    </source>
</evidence>
<dbReference type="InterPro" id="IPR024462">
    <property type="entry name" value="GH116_N"/>
</dbReference>
<reference evidence="2 3" key="1">
    <citation type="submission" date="2018-11" db="EMBL/GenBank/DDBJ databases">
        <authorList>
            <consortium name="Pathogen Informatics"/>
        </authorList>
    </citation>
    <scope>NUCLEOTIDE SEQUENCE [LARGE SCALE GENOMIC DNA]</scope>
</reference>
<dbReference type="AlphaFoldDB" id="A0A3P7LKF5"/>
<dbReference type="PANTHER" id="PTHR12654:SF0">
    <property type="entry name" value="NON-LYSOSOMAL GLUCOSYLCERAMIDASE"/>
    <property type="match status" value="1"/>
</dbReference>
<evidence type="ECO:0000313" key="2">
    <source>
        <dbReference type="EMBL" id="VDM79708.1"/>
    </source>
</evidence>
<feature type="non-terminal residue" evidence="2">
    <location>
        <position position="146"/>
    </location>
</feature>
<proteinExistence type="predicted"/>
<dbReference type="OrthoDB" id="730489at2759"/>
<organism evidence="2 3">
    <name type="scientific">Strongylus vulgaris</name>
    <name type="common">Blood worm</name>
    <dbReference type="NCBI Taxonomy" id="40348"/>
    <lineage>
        <taxon>Eukaryota</taxon>
        <taxon>Metazoa</taxon>
        <taxon>Ecdysozoa</taxon>
        <taxon>Nematoda</taxon>
        <taxon>Chromadorea</taxon>
        <taxon>Rhabditida</taxon>
        <taxon>Rhabditina</taxon>
        <taxon>Rhabditomorpha</taxon>
        <taxon>Strongyloidea</taxon>
        <taxon>Strongylidae</taxon>
        <taxon>Strongylus</taxon>
    </lineage>
</organism>
<dbReference type="PANTHER" id="PTHR12654">
    <property type="entry name" value="BILE ACID BETA-GLUCOSIDASE-RELATED"/>
    <property type="match status" value="1"/>
</dbReference>
<accession>A0A3P7LKF5</accession>
<feature type="domain" description="Glycosyl-hydrolase family 116 N-terminal" evidence="1">
    <location>
        <begin position="6"/>
        <end position="108"/>
    </location>
</feature>
<name>A0A3P7LKF5_STRVU</name>
<evidence type="ECO:0000313" key="3">
    <source>
        <dbReference type="Proteomes" id="UP000270094"/>
    </source>
</evidence>
<dbReference type="Pfam" id="PF12215">
    <property type="entry name" value="Glyco_hydr_116N"/>
    <property type="match status" value="1"/>
</dbReference>
<dbReference type="GO" id="GO:0008422">
    <property type="term" value="F:beta-glucosidase activity"/>
    <property type="evidence" value="ECO:0007669"/>
    <property type="project" value="TreeGrafter"/>
</dbReference>
<gene>
    <name evidence="2" type="ORF">SVUK_LOCUS14706</name>
</gene>
<keyword evidence="3" id="KW-1185">Reference proteome</keyword>
<dbReference type="Proteomes" id="UP000270094">
    <property type="component" value="Unassembled WGS sequence"/>
</dbReference>